<organism evidence="5 6">
    <name type="scientific">Morus notabilis</name>
    <dbReference type="NCBI Taxonomy" id="981085"/>
    <lineage>
        <taxon>Eukaryota</taxon>
        <taxon>Viridiplantae</taxon>
        <taxon>Streptophyta</taxon>
        <taxon>Embryophyta</taxon>
        <taxon>Tracheophyta</taxon>
        <taxon>Spermatophyta</taxon>
        <taxon>Magnoliopsida</taxon>
        <taxon>eudicotyledons</taxon>
        <taxon>Gunneridae</taxon>
        <taxon>Pentapetalae</taxon>
        <taxon>rosids</taxon>
        <taxon>fabids</taxon>
        <taxon>Rosales</taxon>
        <taxon>Moraceae</taxon>
        <taxon>Moreae</taxon>
        <taxon>Morus</taxon>
    </lineage>
</organism>
<evidence type="ECO:0000256" key="1">
    <source>
        <dbReference type="ARBA" id="ARBA00022741"/>
    </source>
</evidence>
<evidence type="ECO:0000313" key="5">
    <source>
        <dbReference type="EMBL" id="EXC22898.1"/>
    </source>
</evidence>
<name>W9S2M5_9ROSA</name>
<dbReference type="Proteomes" id="UP000030645">
    <property type="component" value="Unassembled WGS sequence"/>
</dbReference>
<proteinExistence type="predicted"/>
<evidence type="ECO:0000313" key="6">
    <source>
        <dbReference type="Proteomes" id="UP000030645"/>
    </source>
</evidence>
<dbReference type="InterPro" id="IPR002182">
    <property type="entry name" value="NB-ARC"/>
</dbReference>
<dbReference type="AlphaFoldDB" id="W9S2M5"/>
<dbReference type="EMBL" id="KE345984">
    <property type="protein sequence ID" value="EXC22898.1"/>
    <property type="molecule type" value="Genomic_DNA"/>
</dbReference>
<feature type="domain" description="NB-ARC" evidence="4">
    <location>
        <begin position="76"/>
        <end position="139"/>
    </location>
</feature>
<accession>W9S2M5</accession>
<sequence length="186" mass="20656">MRYKQSKKARKVAEVVISEIQDVGKFGKVSHRRPLQISIKNKGYETFETRMPTFLGKLCLLKKLLDMPKVKIYSVNELDLDAIGISFADDLKGCKVLLTSRLEDVLRNDMAVDVRSNLEVGVLSDGEATDLFEKIVGDMVRGIDFQSLRIQIVKECAGLPLAVSTVASALKNKTSAVWKDALPKSV</sequence>
<dbReference type="GO" id="GO:0043531">
    <property type="term" value="F:ADP binding"/>
    <property type="evidence" value="ECO:0007669"/>
    <property type="project" value="InterPro"/>
</dbReference>
<dbReference type="InterPro" id="IPR027417">
    <property type="entry name" value="P-loop_NTPase"/>
</dbReference>
<dbReference type="STRING" id="981085.W9S2M5"/>
<keyword evidence="1" id="KW-0547">Nucleotide-binding</keyword>
<dbReference type="PANTHER" id="PTHR33463:SF136">
    <property type="entry name" value="NB-ARC DOMAIN-CONTAINING PROTEIN"/>
    <property type="match status" value="1"/>
</dbReference>
<evidence type="ECO:0000256" key="2">
    <source>
        <dbReference type="ARBA" id="ARBA00022821"/>
    </source>
</evidence>
<dbReference type="eggNOG" id="KOG4658">
    <property type="taxonomic scope" value="Eukaryota"/>
</dbReference>
<dbReference type="InterPro" id="IPR042197">
    <property type="entry name" value="Apaf_helical"/>
</dbReference>
<evidence type="ECO:0000259" key="4">
    <source>
        <dbReference type="Pfam" id="PF00931"/>
    </source>
</evidence>
<dbReference type="InterPro" id="IPR050905">
    <property type="entry name" value="Plant_NBS-LRR"/>
</dbReference>
<gene>
    <name evidence="5" type="ORF">L484_007507</name>
</gene>
<keyword evidence="2" id="KW-0611">Plant defense</keyword>
<dbReference type="SUPFAM" id="SSF52540">
    <property type="entry name" value="P-loop containing nucleoside triphosphate hydrolases"/>
    <property type="match status" value="1"/>
</dbReference>
<keyword evidence="6" id="KW-1185">Reference proteome</keyword>
<dbReference type="Gene3D" id="1.10.8.430">
    <property type="entry name" value="Helical domain of apoptotic protease-activating factors"/>
    <property type="match status" value="1"/>
</dbReference>
<dbReference type="Pfam" id="PF00931">
    <property type="entry name" value="NB-ARC"/>
    <property type="match status" value="1"/>
</dbReference>
<evidence type="ECO:0000256" key="3">
    <source>
        <dbReference type="ARBA" id="ARBA00022840"/>
    </source>
</evidence>
<dbReference type="PANTHER" id="PTHR33463">
    <property type="entry name" value="NB-ARC DOMAIN-CONTAINING PROTEIN-RELATED"/>
    <property type="match status" value="1"/>
</dbReference>
<dbReference type="GO" id="GO:0005524">
    <property type="term" value="F:ATP binding"/>
    <property type="evidence" value="ECO:0007669"/>
    <property type="project" value="UniProtKB-KW"/>
</dbReference>
<reference evidence="6" key="1">
    <citation type="submission" date="2013-01" db="EMBL/GenBank/DDBJ databases">
        <title>Draft Genome Sequence of a Mulberry Tree, Morus notabilis C.K. Schneid.</title>
        <authorList>
            <person name="He N."/>
            <person name="Zhao S."/>
        </authorList>
    </citation>
    <scope>NUCLEOTIDE SEQUENCE</scope>
</reference>
<protein>
    <submittedName>
        <fullName evidence="5">Disease resistance protein</fullName>
    </submittedName>
</protein>
<keyword evidence="3" id="KW-0067">ATP-binding</keyword>
<dbReference type="GO" id="GO:0006952">
    <property type="term" value="P:defense response"/>
    <property type="evidence" value="ECO:0007669"/>
    <property type="project" value="UniProtKB-KW"/>
</dbReference>